<proteinExistence type="predicted"/>
<organism evidence="1 2">
    <name type="scientific">Symbiodinium pilosum</name>
    <name type="common">Dinoflagellate</name>
    <dbReference type="NCBI Taxonomy" id="2952"/>
    <lineage>
        <taxon>Eukaryota</taxon>
        <taxon>Sar</taxon>
        <taxon>Alveolata</taxon>
        <taxon>Dinophyceae</taxon>
        <taxon>Suessiales</taxon>
        <taxon>Symbiodiniaceae</taxon>
        <taxon>Symbiodinium</taxon>
    </lineage>
</organism>
<protein>
    <submittedName>
        <fullName evidence="1">Uncharacterized protein</fullName>
    </submittedName>
</protein>
<feature type="non-terminal residue" evidence="1">
    <location>
        <position position="105"/>
    </location>
</feature>
<feature type="non-terminal residue" evidence="1">
    <location>
        <position position="1"/>
    </location>
</feature>
<keyword evidence="2" id="KW-1185">Reference proteome</keyword>
<gene>
    <name evidence="1" type="ORF">SPIL2461_LOCUS15363</name>
</gene>
<evidence type="ECO:0000313" key="2">
    <source>
        <dbReference type="Proteomes" id="UP000649617"/>
    </source>
</evidence>
<comment type="caution">
    <text evidence="1">The sequence shown here is derived from an EMBL/GenBank/DDBJ whole genome shotgun (WGS) entry which is preliminary data.</text>
</comment>
<name>A0A812UMH8_SYMPI</name>
<reference evidence="1" key="1">
    <citation type="submission" date="2021-02" db="EMBL/GenBank/DDBJ databases">
        <authorList>
            <person name="Dougan E. K."/>
            <person name="Rhodes N."/>
            <person name="Thang M."/>
            <person name="Chan C."/>
        </authorList>
    </citation>
    <scope>NUCLEOTIDE SEQUENCE</scope>
</reference>
<accession>A0A812UMH8</accession>
<dbReference type="Proteomes" id="UP000649617">
    <property type="component" value="Unassembled WGS sequence"/>
</dbReference>
<dbReference type="AlphaFoldDB" id="A0A812UMH8"/>
<sequence>ELCLDYWGDVERLPTLVKSMHQKKPMQVKYGKGDKAKTYAFAVEEVKAYHLAWVCYAPTTGKYNRATYSQRHLCLRTFLQKNPQVVFQSPEPAGSWPSDGDYEDM</sequence>
<dbReference type="EMBL" id="CAJNIZ010037346">
    <property type="protein sequence ID" value="CAE7570740.1"/>
    <property type="molecule type" value="Genomic_DNA"/>
</dbReference>
<evidence type="ECO:0000313" key="1">
    <source>
        <dbReference type="EMBL" id="CAE7570740.1"/>
    </source>
</evidence>